<evidence type="ECO:0000313" key="1">
    <source>
        <dbReference type="EMBL" id="GAG35405.1"/>
    </source>
</evidence>
<organism evidence="1">
    <name type="scientific">marine sediment metagenome</name>
    <dbReference type="NCBI Taxonomy" id="412755"/>
    <lineage>
        <taxon>unclassified sequences</taxon>
        <taxon>metagenomes</taxon>
        <taxon>ecological metagenomes</taxon>
    </lineage>
</organism>
<reference evidence="1" key="1">
    <citation type="journal article" date="2014" name="Front. Microbiol.">
        <title>High frequency of phylogenetically diverse reductive dehalogenase-homologous genes in deep subseafloor sedimentary metagenomes.</title>
        <authorList>
            <person name="Kawai M."/>
            <person name="Futagami T."/>
            <person name="Toyoda A."/>
            <person name="Takaki Y."/>
            <person name="Nishi S."/>
            <person name="Hori S."/>
            <person name="Arai W."/>
            <person name="Tsubouchi T."/>
            <person name="Morono Y."/>
            <person name="Uchiyama I."/>
            <person name="Ito T."/>
            <person name="Fujiyama A."/>
            <person name="Inagaki F."/>
            <person name="Takami H."/>
        </authorList>
    </citation>
    <scope>NUCLEOTIDE SEQUENCE</scope>
    <source>
        <strain evidence="1">Expedition CK06-06</strain>
    </source>
</reference>
<protein>
    <submittedName>
        <fullName evidence="1">Uncharacterized protein</fullName>
    </submittedName>
</protein>
<dbReference type="AlphaFoldDB" id="X0WXI0"/>
<feature type="non-terminal residue" evidence="1">
    <location>
        <position position="93"/>
    </location>
</feature>
<comment type="caution">
    <text evidence="1">The sequence shown here is derived from an EMBL/GenBank/DDBJ whole genome shotgun (WGS) entry which is preliminary data.</text>
</comment>
<sequence>MAQSLSKPGEFLKNPLQIPYDSILVRTQVGPHVQILLDGHPRYDPPTLWHLNDSYLYDRVGLISFDLLALKEDVALFWPQDPRYGPQERALSS</sequence>
<accession>X0WXI0</accession>
<proteinExistence type="predicted"/>
<dbReference type="EMBL" id="BARS01043045">
    <property type="protein sequence ID" value="GAG35405.1"/>
    <property type="molecule type" value="Genomic_DNA"/>
</dbReference>
<name>X0WXI0_9ZZZZ</name>
<gene>
    <name evidence="1" type="ORF">S01H1_65222</name>
</gene>